<dbReference type="SUPFAM" id="SSF53474">
    <property type="entry name" value="alpha/beta-Hydrolases"/>
    <property type="match status" value="1"/>
</dbReference>
<feature type="region of interest" description="Disordered" evidence="7">
    <location>
        <begin position="623"/>
        <end position="647"/>
    </location>
</feature>
<proteinExistence type="inferred from homology"/>
<feature type="compositionally biased region" description="Acidic residues" evidence="7">
    <location>
        <begin position="1249"/>
        <end position="1259"/>
    </location>
</feature>
<feature type="compositionally biased region" description="Low complexity" evidence="7">
    <location>
        <begin position="1032"/>
        <end position="1046"/>
    </location>
</feature>
<feature type="compositionally biased region" description="Low complexity" evidence="7">
    <location>
        <begin position="749"/>
        <end position="759"/>
    </location>
</feature>
<organism evidence="9 10">
    <name type="scientific">Cafeteria roenbergensis</name>
    <name type="common">Marine flagellate</name>
    <dbReference type="NCBI Taxonomy" id="33653"/>
    <lineage>
        <taxon>Eukaryota</taxon>
        <taxon>Sar</taxon>
        <taxon>Stramenopiles</taxon>
        <taxon>Bigyra</taxon>
        <taxon>Opalozoa</taxon>
        <taxon>Bicosoecida</taxon>
        <taxon>Cafeteriaceae</taxon>
        <taxon>Cafeteria</taxon>
    </lineage>
</organism>
<feature type="region of interest" description="Disordered" evidence="7">
    <location>
        <begin position="1242"/>
        <end position="1325"/>
    </location>
</feature>
<evidence type="ECO:0000259" key="8">
    <source>
        <dbReference type="PROSITE" id="PS50003"/>
    </source>
</evidence>
<feature type="compositionally biased region" description="Low complexity" evidence="7">
    <location>
        <begin position="1382"/>
        <end position="1392"/>
    </location>
</feature>
<dbReference type="InterPro" id="IPR001849">
    <property type="entry name" value="PH_domain"/>
</dbReference>
<comment type="similarity">
    <text evidence="1">Belongs to the esterase D family.</text>
</comment>
<evidence type="ECO:0000256" key="2">
    <source>
        <dbReference type="ARBA" id="ARBA00012479"/>
    </source>
</evidence>
<feature type="active site" description="Charge relay system" evidence="6">
    <location>
        <position position="207"/>
    </location>
</feature>
<evidence type="ECO:0000313" key="9">
    <source>
        <dbReference type="EMBL" id="KAA0157572.1"/>
    </source>
</evidence>
<dbReference type="InterPro" id="IPR000801">
    <property type="entry name" value="Esterase-like"/>
</dbReference>
<feature type="region of interest" description="Disordered" evidence="7">
    <location>
        <begin position="708"/>
        <end position="763"/>
    </location>
</feature>
<feature type="compositionally biased region" description="Low complexity" evidence="7">
    <location>
        <begin position="394"/>
        <end position="405"/>
    </location>
</feature>
<dbReference type="PANTHER" id="PTHR10061:SF0">
    <property type="entry name" value="S-FORMYLGLUTATHIONE HYDROLASE"/>
    <property type="match status" value="1"/>
</dbReference>
<feature type="compositionally biased region" description="Basic and acidic residues" evidence="7">
    <location>
        <begin position="412"/>
        <end position="423"/>
    </location>
</feature>
<dbReference type="Gene3D" id="3.40.50.1820">
    <property type="entry name" value="alpha/beta hydrolase"/>
    <property type="match status" value="1"/>
</dbReference>
<feature type="region of interest" description="Disordered" evidence="7">
    <location>
        <begin position="1031"/>
        <end position="1062"/>
    </location>
</feature>
<evidence type="ECO:0000256" key="3">
    <source>
        <dbReference type="ARBA" id="ARBA00016774"/>
    </source>
</evidence>
<dbReference type="PROSITE" id="PS50003">
    <property type="entry name" value="PH_DOMAIN"/>
    <property type="match status" value="1"/>
</dbReference>
<name>A0A5A8CWM3_CAFRO</name>
<feature type="region of interest" description="Disordered" evidence="7">
    <location>
        <begin position="909"/>
        <end position="1002"/>
    </location>
</feature>
<dbReference type="Gene3D" id="2.30.29.30">
    <property type="entry name" value="Pleckstrin-homology domain (PH domain)/Phosphotyrosine-binding domain (PTB)"/>
    <property type="match status" value="1"/>
</dbReference>
<dbReference type="Pfam" id="PF00756">
    <property type="entry name" value="Esterase"/>
    <property type="match status" value="1"/>
</dbReference>
<keyword evidence="10" id="KW-1185">Reference proteome</keyword>
<dbReference type="GO" id="GO:0052689">
    <property type="term" value="F:carboxylic ester hydrolase activity"/>
    <property type="evidence" value="ECO:0007669"/>
    <property type="project" value="UniProtKB-KW"/>
</dbReference>
<accession>A0A5A8CWM3</accession>
<feature type="compositionally biased region" description="Low complexity" evidence="7">
    <location>
        <begin position="708"/>
        <end position="742"/>
    </location>
</feature>
<dbReference type="EMBL" id="VLTN01000001">
    <property type="protein sequence ID" value="KAA0157572.1"/>
    <property type="molecule type" value="Genomic_DNA"/>
</dbReference>
<feature type="compositionally biased region" description="Low complexity" evidence="7">
    <location>
        <begin position="1278"/>
        <end position="1313"/>
    </location>
</feature>
<comment type="caution">
    <text evidence="9">The sequence shown here is derived from an EMBL/GenBank/DDBJ whole genome shotgun (WGS) entry which is preliminary data.</text>
</comment>
<feature type="region of interest" description="Disordered" evidence="7">
    <location>
        <begin position="1339"/>
        <end position="1401"/>
    </location>
</feature>
<dbReference type="GO" id="GO:0046294">
    <property type="term" value="P:formaldehyde catabolic process"/>
    <property type="evidence" value="ECO:0007669"/>
    <property type="project" value="InterPro"/>
</dbReference>
<evidence type="ECO:0000256" key="1">
    <source>
        <dbReference type="ARBA" id="ARBA00005622"/>
    </source>
</evidence>
<dbReference type="InterPro" id="IPR029058">
    <property type="entry name" value="AB_hydrolase_fold"/>
</dbReference>
<dbReference type="PANTHER" id="PTHR10061">
    <property type="entry name" value="S-FORMYLGLUTATHIONE HYDROLASE"/>
    <property type="match status" value="1"/>
</dbReference>
<sequence length="1653" mass="167788">MRFAVFLPSAGEAKVPVLYFLSGLTCTEKNFSEKAGAQRAAAELGIALVMPDTSPRGDDVPDDKEVAYDFGKGAGFYLDAAKEPFDAHFNMETYVMEELPKAVAAAVGTFVDVSRASVFGHSMGGHGAITLALRHPGRFASVSAFAPICNPCACPWGKKAFAGYLGEAAADLPVTDRSSWASHDASMLAAAYDGPPLTLLVYQGMADNFLKAGQLLPDALQAAAATNDKLTVDYFACEGYDHSYWFIQSFPPAPPARHTLLEKLTTGSFFCGPSWVPRYFVSKQGQFGYCRDDGASGNIDVAHDLKLRGVEARVVPGGTAGRHYVFSVRTAEAERTYYVAAPDQAERDAWVAALAEYVAALKAGRRLSAEERRAALVAAGLSVPVPATPRPVLASSPTAKPAAKPESNVARSKLDSGSEDGRKRLAGHNTASTDAASQASAGAQAEQAQPAVEAKCVEEEGKQAAAPPSPAAAAAPSVTQPAASLPENADDTASTTSSHLPDPETVPARVLQRMPRPPSDLPVARDGTGPVAVPGHDGTAAADDDSASSAHSRFVGHLLTHLWSRVRAVNSSKPAPSFRAVREGAEAALSARLTGTQWQLFIRSAVEAMVAFRFRGPAASERVRRWGSEAGSSEQDDDNASRSLTDFDDAMSVPSSAASLDAYLESVGLATPRAAHSAEPVAGGVPKLAMEPSAGSSAAVVVDDAEDCAPGAASEQADPAAAAPASAPAPAADAAPPSVPAEAADDKPGAGAPSAGGIATKPRKPFRSLADVVHAVAPGIAAAQRRESGGIESLPAGTRSLAMVARAIQASRAASSNPALFAIMEVRRSFTAGMTPSASFRSGSSFHSASEPTAPAADLVVPEAVSVVSEASSANASPKSAGEGQIAVPVAAAAAAAVAAKQAEEEAAAAAKQAEEEAAAAAKHAEEEAAAAAKQAEEEAAAAAAKQAEEEAAAAAKQAEEEAAAAAKQAEEEAAAAAAKQAEEEAAAAAKQAEEEAAAAAKQAEEAAAAAAKQAEEEAAAAAAKQAEEEAAAAAKQAEEAAAAAAKEAEEEAADDAAPSNHAASFPEALEAAAQSAGDEPGEALTASALAAPADACSDDATLPESLGPDLEREVSSPGFVAAVRELNDVVQAVFAHFASDDRMPLSTLEKLCADTYLLAPPRLTSDRVGAVFSRLIAEAAAVAAPGDAPQDWISARAFTAALVMFSVLRYPESVGARFEKLVTDHLVPFANAHDLVEGGASAVASPADADEYAEEGEVEAPAAAVVAGDDESEPEAAPDAAQEPEASEAPEQGLEASPAAAEPVETPAASEPTPEPPAVDGSAEPVAEEHVAVTLQDGGWGDEAPAAAPADVEGPTDGSEAAAANPADTAPAEVSGNDCNADAAEAPGATADAEDDEDSTWYSGASKRLIASVNGATDAAAPDRDAAAAAEASGVAGAAAPGARFLAAACVALNDSATGAAADAAAAPADSSWSVDVPGVREALKHDVVAVRGVFEHYALRWRTATARAGRPINLAAKDQEPSSWWMSGVEVEAFATEFGIAPALMTRAALSQLAAQVVADDAASGGHLPSSTTGIIMGWEHFQELLARVATKFCARPKDAEAGERASGLFAMRRLLRTMGTADAATRITMGPRGSGALRFAASALPLPADE</sequence>
<dbReference type="EC" id="3.1.2.12" evidence="2"/>
<protein>
    <recommendedName>
        <fullName evidence="3">S-formylglutathione hydrolase</fullName>
        <ecNumber evidence="2">3.1.2.12</ecNumber>
    </recommendedName>
</protein>
<dbReference type="InterPro" id="IPR011993">
    <property type="entry name" value="PH-like_dom_sf"/>
</dbReference>
<dbReference type="Proteomes" id="UP000323011">
    <property type="component" value="Unassembled WGS sequence"/>
</dbReference>
<dbReference type="GO" id="GO:0018738">
    <property type="term" value="F:S-formylglutathione hydrolase activity"/>
    <property type="evidence" value="ECO:0007669"/>
    <property type="project" value="UniProtKB-EC"/>
</dbReference>
<evidence type="ECO:0000313" key="10">
    <source>
        <dbReference type="Proteomes" id="UP000323011"/>
    </source>
</evidence>
<dbReference type="Pfam" id="PF00169">
    <property type="entry name" value="PH"/>
    <property type="match status" value="1"/>
</dbReference>
<dbReference type="SMART" id="SM00233">
    <property type="entry name" value="PH"/>
    <property type="match status" value="1"/>
</dbReference>
<feature type="domain" description="PH" evidence="8">
    <location>
        <begin position="254"/>
        <end position="359"/>
    </location>
</feature>
<keyword evidence="4" id="KW-0719">Serine esterase</keyword>
<feature type="compositionally biased region" description="Low complexity" evidence="7">
    <location>
        <begin position="471"/>
        <end position="484"/>
    </location>
</feature>
<evidence type="ECO:0000256" key="7">
    <source>
        <dbReference type="SAM" id="MobiDB-lite"/>
    </source>
</evidence>
<gene>
    <name evidence="9" type="ORF">FNF29_00148</name>
</gene>
<evidence type="ECO:0000256" key="4">
    <source>
        <dbReference type="ARBA" id="ARBA00022487"/>
    </source>
</evidence>
<evidence type="ECO:0000256" key="5">
    <source>
        <dbReference type="ARBA" id="ARBA00022801"/>
    </source>
</evidence>
<reference evidence="9 10" key="1">
    <citation type="submission" date="2019-07" db="EMBL/GenBank/DDBJ databases">
        <title>Genomes of Cafeteria roenbergensis.</title>
        <authorList>
            <person name="Fischer M.G."/>
            <person name="Hackl T."/>
            <person name="Roman M."/>
        </authorList>
    </citation>
    <scope>NUCLEOTIDE SEQUENCE [LARGE SCALE GENOMIC DNA]</scope>
    <source>
        <strain evidence="9 10">BVI</strain>
    </source>
</reference>
<dbReference type="GO" id="GO:0005829">
    <property type="term" value="C:cytosol"/>
    <property type="evidence" value="ECO:0007669"/>
    <property type="project" value="TreeGrafter"/>
</dbReference>
<feature type="compositionally biased region" description="Low complexity" evidence="7">
    <location>
        <begin position="1362"/>
        <end position="1373"/>
    </location>
</feature>
<dbReference type="InterPro" id="IPR014186">
    <property type="entry name" value="S-formylglutathione_hydrol"/>
</dbReference>
<feature type="active site" description="Charge relay system" evidence="6">
    <location>
        <position position="122"/>
    </location>
</feature>
<feature type="compositionally biased region" description="Low complexity" evidence="7">
    <location>
        <begin position="431"/>
        <end position="454"/>
    </location>
</feature>
<dbReference type="NCBIfam" id="TIGR02821">
    <property type="entry name" value="fghA_ester_D"/>
    <property type="match status" value="1"/>
</dbReference>
<evidence type="ECO:0000256" key="6">
    <source>
        <dbReference type="PIRSR" id="PIRSR614186-1"/>
    </source>
</evidence>
<dbReference type="SUPFAM" id="SSF50729">
    <property type="entry name" value="PH domain-like"/>
    <property type="match status" value="1"/>
</dbReference>
<feature type="active site" description="Charge relay system" evidence="6">
    <location>
        <position position="242"/>
    </location>
</feature>
<feature type="region of interest" description="Disordered" evidence="7">
    <location>
        <begin position="387"/>
        <end position="548"/>
    </location>
</feature>
<dbReference type="CDD" id="cd00821">
    <property type="entry name" value="PH"/>
    <property type="match status" value="1"/>
</dbReference>
<keyword evidence="5" id="KW-0378">Hydrolase</keyword>